<sequence length="409" mass="46776">MVMSNYPLLSVLGIEIEYMLVNKTTLDVQPQSDLILKLLAGELTNETVLGEIAISNELVLHVLEFKNHGPKSPSPQVLAQFQQAILQIQPVLEQHNLQLLPTGAHPWMNPHQETRRWPHGNREIYQQYDEIFNCQGHGWSNLQSMHVNLPFANDDEFCQLHNSIRLLLPLLPALAASTPFLEGKKTGLLDSRLFFYGKNQQRIPSISGDIIPEFICSRAEYEQKILNPMYKEISPLDPKGILQHEWLNSRAAIAKFAYNAIEIRILDSQECVSADLAIAYAIHAILKDWHEKSPLRIDKRCETSCLKALYDASIKEGLDVEITDSQVLEQWQLPKRTMKMREAWSQLLERVSSQLDATTQITLEHMLRHGNLSERIIRACGDDTSRKTLMHVYRQLGDCLLENRLFSAL</sequence>
<dbReference type="InterPro" id="IPR006336">
    <property type="entry name" value="GCS2"/>
</dbReference>
<organism evidence="1 2">
    <name type="scientific">Legionella septentrionalis</name>
    <dbReference type="NCBI Taxonomy" id="2498109"/>
    <lineage>
        <taxon>Bacteria</taxon>
        <taxon>Pseudomonadati</taxon>
        <taxon>Pseudomonadota</taxon>
        <taxon>Gammaproteobacteria</taxon>
        <taxon>Legionellales</taxon>
        <taxon>Legionellaceae</taxon>
        <taxon>Legionella</taxon>
    </lineage>
</organism>
<reference evidence="1 2" key="1">
    <citation type="submission" date="2018-12" db="EMBL/GenBank/DDBJ databases">
        <title>Legionella sp,whole genome shotgun sequence.</title>
        <authorList>
            <person name="Wu H."/>
        </authorList>
    </citation>
    <scope>NUCLEOTIDE SEQUENCE [LARGE SCALE GENOMIC DNA]</scope>
    <source>
        <strain evidence="2">km714</strain>
    </source>
</reference>
<name>A0A433JJ35_9GAMM</name>
<dbReference type="Proteomes" id="UP000288012">
    <property type="component" value="Unassembled WGS sequence"/>
</dbReference>
<keyword evidence="2" id="KW-1185">Reference proteome</keyword>
<dbReference type="InterPro" id="IPR050141">
    <property type="entry name" value="GCL_type2/YbdK_subfam"/>
</dbReference>
<evidence type="ECO:0000313" key="2">
    <source>
        <dbReference type="Proteomes" id="UP000288012"/>
    </source>
</evidence>
<dbReference type="GO" id="GO:0004357">
    <property type="term" value="F:glutamate-cysteine ligase activity"/>
    <property type="evidence" value="ECO:0007669"/>
    <property type="project" value="InterPro"/>
</dbReference>
<dbReference type="GO" id="GO:0042398">
    <property type="term" value="P:modified amino acid biosynthetic process"/>
    <property type="evidence" value="ECO:0007669"/>
    <property type="project" value="InterPro"/>
</dbReference>
<dbReference type="SUPFAM" id="SSF55931">
    <property type="entry name" value="Glutamine synthetase/guanido kinase"/>
    <property type="match status" value="1"/>
</dbReference>
<protein>
    <submittedName>
        <fullName evidence="1">Glutamate--cysteine ligase</fullName>
    </submittedName>
</protein>
<keyword evidence="1" id="KW-0436">Ligase</keyword>
<accession>A0A433JJ35</accession>
<comment type="caution">
    <text evidence="1">The sequence shown here is derived from an EMBL/GenBank/DDBJ whole genome shotgun (WGS) entry which is preliminary data.</text>
</comment>
<dbReference type="Pfam" id="PF04107">
    <property type="entry name" value="GCS2"/>
    <property type="match status" value="1"/>
</dbReference>
<dbReference type="EMBL" id="RZGR01000018">
    <property type="protein sequence ID" value="RUQ85272.1"/>
    <property type="molecule type" value="Genomic_DNA"/>
</dbReference>
<evidence type="ECO:0000313" key="1">
    <source>
        <dbReference type="EMBL" id="RUQ85272.1"/>
    </source>
</evidence>
<dbReference type="AlphaFoldDB" id="A0A433JJ35"/>
<proteinExistence type="predicted"/>
<dbReference type="PANTHER" id="PTHR36510">
    <property type="entry name" value="GLUTAMATE--CYSTEINE LIGASE 2-RELATED"/>
    <property type="match status" value="1"/>
</dbReference>
<dbReference type="Gene3D" id="3.30.590.20">
    <property type="match status" value="1"/>
</dbReference>
<gene>
    <name evidence="1" type="ORF">EKM59_06980</name>
</gene>
<dbReference type="InterPro" id="IPR014746">
    <property type="entry name" value="Gln_synth/guanido_kin_cat_dom"/>
</dbReference>
<dbReference type="PANTHER" id="PTHR36510:SF1">
    <property type="entry name" value="GLUTAMATE--CYSTEINE LIGASE 2-RELATED"/>
    <property type="match status" value="1"/>
</dbReference>